<feature type="compositionally biased region" description="Low complexity" evidence="1">
    <location>
        <begin position="26"/>
        <end position="35"/>
    </location>
</feature>
<dbReference type="AlphaFoldDB" id="A0AAV2SMP2"/>
<keyword evidence="3" id="KW-1185">Reference proteome</keyword>
<name>A0AAV2SMP2_MEGNR</name>
<evidence type="ECO:0000313" key="3">
    <source>
        <dbReference type="Proteomes" id="UP001497623"/>
    </source>
</evidence>
<dbReference type="EMBL" id="CAXKWB010082616">
    <property type="protein sequence ID" value="CAL4207223.1"/>
    <property type="molecule type" value="Genomic_DNA"/>
</dbReference>
<evidence type="ECO:0000256" key="1">
    <source>
        <dbReference type="SAM" id="MobiDB-lite"/>
    </source>
</evidence>
<reference evidence="2 3" key="1">
    <citation type="submission" date="2024-05" db="EMBL/GenBank/DDBJ databases">
        <authorList>
            <person name="Wallberg A."/>
        </authorList>
    </citation>
    <scope>NUCLEOTIDE SEQUENCE [LARGE SCALE GENOMIC DNA]</scope>
</reference>
<proteinExistence type="predicted"/>
<protein>
    <submittedName>
        <fullName evidence="2">Uncharacterized protein</fullName>
    </submittedName>
</protein>
<comment type="caution">
    <text evidence="2">The sequence shown here is derived from an EMBL/GenBank/DDBJ whole genome shotgun (WGS) entry which is preliminary data.</text>
</comment>
<feature type="compositionally biased region" description="Basic and acidic residues" evidence="1">
    <location>
        <begin position="36"/>
        <end position="47"/>
    </location>
</feature>
<dbReference type="Proteomes" id="UP001497623">
    <property type="component" value="Unassembled WGS sequence"/>
</dbReference>
<feature type="compositionally biased region" description="Basic and acidic residues" evidence="1">
    <location>
        <begin position="180"/>
        <end position="190"/>
    </location>
</feature>
<evidence type="ECO:0000313" key="2">
    <source>
        <dbReference type="EMBL" id="CAL4207223.1"/>
    </source>
</evidence>
<gene>
    <name evidence="2" type="ORF">MNOR_LOCUS38069</name>
</gene>
<sequence length="314" mass="34151">FFFRKEKSKSSDQMLVTNQKEEKSKSSVSLTGSSKRIPDSEASKVGKQELGSNSAALFGDSQTDGRRFGTRSMLIEGTIKRNFIVIHPLDNSETIGIAPVSPHSKNSEVPHTIPKALESVKSKISGAIENNFVSLRKKTKKKNEEHIHIEVEHLDISRNEHSAVIPGPLSPNQSLQNSHSKNEKNKDKNKTNLSEVSSAPLAIDSHIPEKPPLSNITHDRDGTRMQAIADSTPIYKTTLDPGQSLPPIIPEISPLVGEPSEELQPSNAMSAPCGGDISVIEDRATVIENQVVSGHHGLHVTNSNNTTSKLCVVM</sequence>
<feature type="non-terminal residue" evidence="2">
    <location>
        <position position="1"/>
    </location>
</feature>
<accession>A0AAV2SMP2</accession>
<organism evidence="2 3">
    <name type="scientific">Meganyctiphanes norvegica</name>
    <name type="common">Northern krill</name>
    <name type="synonym">Thysanopoda norvegica</name>
    <dbReference type="NCBI Taxonomy" id="48144"/>
    <lineage>
        <taxon>Eukaryota</taxon>
        <taxon>Metazoa</taxon>
        <taxon>Ecdysozoa</taxon>
        <taxon>Arthropoda</taxon>
        <taxon>Crustacea</taxon>
        <taxon>Multicrustacea</taxon>
        <taxon>Malacostraca</taxon>
        <taxon>Eumalacostraca</taxon>
        <taxon>Eucarida</taxon>
        <taxon>Euphausiacea</taxon>
        <taxon>Euphausiidae</taxon>
        <taxon>Meganyctiphanes</taxon>
    </lineage>
</organism>
<feature type="region of interest" description="Disordered" evidence="1">
    <location>
        <begin position="1"/>
        <end position="48"/>
    </location>
</feature>
<feature type="region of interest" description="Disordered" evidence="1">
    <location>
        <begin position="158"/>
        <end position="219"/>
    </location>
</feature>
<feature type="compositionally biased region" description="Basic and acidic residues" evidence="1">
    <location>
        <begin position="1"/>
        <end position="10"/>
    </location>
</feature>